<dbReference type="PANTHER" id="PTHR13789">
    <property type="entry name" value="MONOOXYGENASE"/>
    <property type="match status" value="1"/>
</dbReference>
<dbReference type="InterPro" id="IPR036188">
    <property type="entry name" value="FAD/NAD-bd_sf"/>
</dbReference>
<keyword evidence="9" id="KW-1185">Reference proteome</keyword>
<evidence type="ECO:0000256" key="1">
    <source>
        <dbReference type="ARBA" id="ARBA00001974"/>
    </source>
</evidence>
<evidence type="ECO:0000256" key="6">
    <source>
        <dbReference type="SAM" id="MobiDB-lite"/>
    </source>
</evidence>
<reference evidence="8 9" key="1">
    <citation type="submission" date="2024-08" db="EMBL/GenBank/DDBJ databases">
        <title>Genome sequence of Streptomyces aureus CACIA-1.46HGO.</title>
        <authorList>
            <person name="Evangelista-Martinez Z."/>
        </authorList>
    </citation>
    <scope>NUCLEOTIDE SEQUENCE [LARGE SCALE GENOMIC DNA]</scope>
    <source>
        <strain evidence="8 9">CACIA-1.46HGO</strain>
    </source>
</reference>
<dbReference type="EMBL" id="JBGOSP010000085">
    <property type="protein sequence ID" value="MFA3843872.1"/>
    <property type="molecule type" value="Genomic_DNA"/>
</dbReference>
<evidence type="ECO:0000313" key="9">
    <source>
        <dbReference type="Proteomes" id="UP001571476"/>
    </source>
</evidence>
<evidence type="ECO:0000259" key="7">
    <source>
        <dbReference type="Pfam" id="PF01494"/>
    </source>
</evidence>
<dbReference type="Proteomes" id="UP001571476">
    <property type="component" value="Unassembled WGS sequence"/>
</dbReference>
<evidence type="ECO:0000256" key="2">
    <source>
        <dbReference type="ARBA" id="ARBA00022630"/>
    </source>
</evidence>
<dbReference type="PRINTS" id="PR00420">
    <property type="entry name" value="RNGMNOXGNASE"/>
</dbReference>
<dbReference type="RefSeq" id="WP_372567650.1">
    <property type="nucleotide sequence ID" value="NZ_JBGOSP010000085.1"/>
</dbReference>
<dbReference type="Pfam" id="PF01494">
    <property type="entry name" value="FAD_binding_3"/>
    <property type="match status" value="2"/>
</dbReference>
<evidence type="ECO:0000256" key="4">
    <source>
        <dbReference type="ARBA" id="ARBA00023002"/>
    </source>
</evidence>
<dbReference type="Gene3D" id="3.50.50.60">
    <property type="entry name" value="FAD/NAD(P)-binding domain"/>
    <property type="match status" value="2"/>
</dbReference>
<sequence>MTAQPHDQNAATEQRERLGTAVVVGGSLSGLMTGLALSRAGIDVTMLERVGSFPRSGASIGGVSESLLERITGRPRSRKDSTAQRRPPSDVQTWTAIHARLRAAVNDDPHIRLRYSATVQRVGQDAESAWVTTSDGRRFRGDVVIGADGHRSVVRRTVAPDHQDAQFAGYVIWLGLADESVIASRHRWPRDVDILGSGDDYLLGYPLAARDGSIAPGSRQIGWAWYDARRNDLLREKGCVTGDVVQHSLAAADIPESTLRELAAEATDLWPPLWRDVILDCIERRAVIGTPIAEYVPDRLVQGRLALVGDAAHVPTPMTGSGFNASLHDAEAVAEAVAAGLHGSSVVRALHGYERERLESARSMVRSGQQFSRSFAGQTV</sequence>
<protein>
    <submittedName>
        <fullName evidence="8">FAD-dependent monooxygenase</fullName>
    </submittedName>
</protein>
<evidence type="ECO:0000256" key="3">
    <source>
        <dbReference type="ARBA" id="ARBA00022827"/>
    </source>
</evidence>
<gene>
    <name evidence="8" type="ORF">ACEG43_48755</name>
</gene>
<feature type="domain" description="FAD-binding" evidence="7">
    <location>
        <begin position="21"/>
        <end position="52"/>
    </location>
</feature>
<keyword evidence="3" id="KW-0274">FAD</keyword>
<feature type="compositionally biased region" description="Basic and acidic residues" evidence="6">
    <location>
        <begin position="67"/>
        <end position="83"/>
    </location>
</feature>
<feature type="domain" description="FAD-binding" evidence="7">
    <location>
        <begin position="291"/>
        <end position="366"/>
    </location>
</feature>
<keyword evidence="4" id="KW-0560">Oxidoreductase</keyword>
<comment type="cofactor">
    <cofactor evidence="1">
        <name>FAD</name>
        <dbReference type="ChEBI" id="CHEBI:57692"/>
    </cofactor>
</comment>
<dbReference type="GO" id="GO:0004497">
    <property type="term" value="F:monooxygenase activity"/>
    <property type="evidence" value="ECO:0007669"/>
    <property type="project" value="UniProtKB-KW"/>
</dbReference>
<keyword evidence="2" id="KW-0285">Flavoprotein</keyword>
<dbReference type="PANTHER" id="PTHR13789:SF318">
    <property type="entry name" value="GERANYLGERANYL DIPHOSPHATE REDUCTASE"/>
    <property type="match status" value="1"/>
</dbReference>
<accession>A0ABV4T1K5</accession>
<evidence type="ECO:0000313" key="8">
    <source>
        <dbReference type="EMBL" id="MFA3843872.1"/>
    </source>
</evidence>
<evidence type="ECO:0000256" key="5">
    <source>
        <dbReference type="ARBA" id="ARBA00023033"/>
    </source>
</evidence>
<dbReference type="SUPFAM" id="SSF51905">
    <property type="entry name" value="FAD/NAD(P)-binding domain"/>
    <property type="match status" value="1"/>
</dbReference>
<dbReference type="InterPro" id="IPR002938">
    <property type="entry name" value="FAD-bd"/>
</dbReference>
<proteinExistence type="predicted"/>
<feature type="region of interest" description="Disordered" evidence="6">
    <location>
        <begin position="64"/>
        <end position="91"/>
    </location>
</feature>
<comment type="caution">
    <text evidence="8">The sequence shown here is derived from an EMBL/GenBank/DDBJ whole genome shotgun (WGS) entry which is preliminary data.</text>
</comment>
<keyword evidence="5 8" id="KW-0503">Monooxygenase</keyword>
<dbReference type="InterPro" id="IPR050493">
    <property type="entry name" value="FAD-dep_Monooxygenase_BioMet"/>
</dbReference>
<dbReference type="SUPFAM" id="SSF54373">
    <property type="entry name" value="FAD-linked reductases, C-terminal domain"/>
    <property type="match status" value="1"/>
</dbReference>
<name>A0ABV4T1K5_9ACTN</name>
<organism evidence="8 9">
    <name type="scientific">Streptomyces aureus</name>
    <dbReference type="NCBI Taxonomy" id="193461"/>
    <lineage>
        <taxon>Bacteria</taxon>
        <taxon>Bacillati</taxon>
        <taxon>Actinomycetota</taxon>
        <taxon>Actinomycetes</taxon>
        <taxon>Kitasatosporales</taxon>
        <taxon>Streptomycetaceae</taxon>
        <taxon>Streptomyces</taxon>
    </lineage>
</organism>